<dbReference type="RefSeq" id="WP_067386129.1">
    <property type="nucleotide sequence ID" value="NZ_CP015839.1"/>
</dbReference>
<evidence type="ECO:0000313" key="2">
    <source>
        <dbReference type="EMBL" id="ANG64527.1"/>
    </source>
</evidence>
<organism evidence="2 3">
    <name type="scientific">Marinobacterium aestuarii</name>
    <dbReference type="NCBI Taxonomy" id="1821621"/>
    <lineage>
        <taxon>Bacteria</taxon>
        <taxon>Pseudomonadati</taxon>
        <taxon>Pseudomonadota</taxon>
        <taxon>Gammaproteobacteria</taxon>
        <taxon>Oceanospirillales</taxon>
        <taxon>Oceanospirillaceae</taxon>
        <taxon>Marinobacterium</taxon>
    </lineage>
</organism>
<proteinExistence type="predicted"/>
<dbReference type="KEGG" id="mars:A8C75_20005"/>
<reference evidence="2 3" key="2">
    <citation type="journal article" date="2018" name="Int. J. Syst. Evol. Microbiol.">
        <title>Marinobacterium aestuarii sp. nov., a benzene-degrading marine bacterium isolated from estuary sediment.</title>
        <authorList>
            <person name="Bae S.S."/>
            <person name="Jung J."/>
            <person name="Chung D."/>
            <person name="Baek K."/>
        </authorList>
    </citation>
    <scope>NUCLEOTIDE SEQUENCE [LARGE SCALE GENOMIC DNA]</scope>
    <source>
        <strain evidence="2 3">ST58-10</strain>
    </source>
</reference>
<dbReference type="STRING" id="1821621.A8C75_20005"/>
<dbReference type="OrthoDB" id="681650at2"/>
<evidence type="ECO:0000313" key="3">
    <source>
        <dbReference type="Proteomes" id="UP000078070"/>
    </source>
</evidence>
<name>A0A1A9F2W0_9GAMM</name>
<feature type="region of interest" description="Disordered" evidence="1">
    <location>
        <begin position="1"/>
        <end position="22"/>
    </location>
</feature>
<dbReference type="Proteomes" id="UP000078070">
    <property type="component" value="Chromosome"/>
</dbReference>
<keyword evidence="3" id="KW-1185">Reference proteome</keyword>
<dbReference type="EMBL" id="CP015839">
    <property type="protein sequence ID" value="ANG64527.1"/>
    <property type="molecule type" value="Genomic_DNA"/>
</dbReference>
<reference evidence="3" key="1">
    <citation type="submission" date="2016-05" db="EMBL/GenBank/DDBJ databases">
        <authorList>
            <person name="Baek K."/>
            <person name="Yang S.-J."/>
        </authorList>
    </citation>
    <scope>NUCLEOTIDE SEQUENCE [LARGE SCALE GENOMIC DNA]</scope>
    <source>
        <strain evidence="3">ST58-10</strain>
    </source>
</reference>
<sequence length="389" mass="43142">MRIQRRATVAAPTPPLSVQQASAPASIARAGRVALDIPKDLHQHYFGRGRRRYRLPRFSDLRDITQSKTLGIDQAELKALVKTTLIRLNKDNRLKSKDSLDAIVDAIFPAPGSIDQSAFEAAVDSSDRTLIYRSVLDTNARIKDKDRPKLRSVMRWAIKIIRQAQTSKTMLTRVFGSKQADAAGNYKKAGDRLQLFVDSSAALNKSVNTDYNRDDAALYLGGWADFDDQVIHLEPGVAKVTHSKESVATLVHEAAHLADGAIEVQFALVKYRKDLLASKDAKFKKDLPQLKKISKALHLSLHRQNPGHETVTQLDIVLAESIARVVSDMGDHSASIKLALTPKDTSEIQKASDRLINDAIRSYGALLGDSKKDRTLTDWLVAHYGKAFY</sequence>
<dbReference type="AlphaFoldDB" id="A0A1A9F2W0"/>
<accession>A0A1A9F2W0</accession>
<protein>
    <submittedName>
        <fullName evidence="2">Uncharacterized protein</fullName>
    </submittedName>
</protein>
<evidence type="ECO:0000256" key="1">
    <source>
        <dbReference type="SAM" id="MobiDB-lite"/>
    </source>
</evidence>
<gene>
    <name evidence="2" type="ORF">A8C75_20005</name>
</gene>